<feature type="compositionally biased region" description="Pro residues" evidence="1">
    <location>
        <begin position="1"/>
        <end position="13"/>
    </location>
</feature>
<reference evidence="2 3" key="1">
    <citation type="journal article" date="2019" name="Nat. Ecol. Evol.">
        <title>Megaphylogeny resolves global patterns of mushroom evolution.</title>
        <authorList>
            <person name="Varga T."/>
            <person name="Krizsan K."/>
            <person name="Foldi C."/>
            <person name="Dima B."/>
            <person name="Sanchez-Garcia M."/>
            <person name="Sanchez-Ramirez S."/>
            <person name="Szollosi G.J."/>
            <person name="Szarkandi J.G."/>
            <person name="Papp V."/>
            <person name="Albert L."/>
            <person name="Andreopoulos W."/>
            <person name="Angelini C."/>
            <person name="Antonin V."/>
            <person name="Barry K.W."/>
            <person name="Bougher N.L."/>
            <person name="Buchanan P."/>
            <person name="Buyck B."/>
            <person name="Bense V."/>
            <person name="Catcheside P."/>
            <person name="Chovatia M."/>
            <person name="Cooper J."/>
            <person name="Damon W."/>
            <person name="Desjardin D."/>
            <person name="Finy P."/>
            <person name="Geml J."/>
            <person name="Haridas S."/>
            <person name="Hughes K."/>
            <person name="Justo A."/>
            <person name="Karasinski D."/>
            <person name="Kautmanova I."/>
            <person name="Kiss B."/>
            <person name="Kocsube S."/>
            <person name="Kotiranta H."/>
            <person name="LaButti K.M."/>
            <person name="Lechner B.E."/>
            <person name="Liimatainen K."/>
            <person name="Lipzen A."/>
            <person name="Lukacs Z."/>
            <person name="Mihaltcheva S."/>
            <person name="Morgado L.N."/>
            <person name="Niskanen T."/>
            <person name="Noordeloos M.E."/>
            <person name="Ohm R.A."/>
            <person name="Ortiz-Santana B."/>
            <person name="Ovrebo C."/>
            <person name="Racz N."/>
            <person name="Riley R."/>
            <person name="Savchenko A."/>
            <person name="Shiryaev A."/>
            <person name="Soop K."/>
            <person name="Spirin V."/>
            <person name="Szebenyi C."/>
            <person name="Tomsovsky M."/>
            <person name="Tulloss R.E."/>
            <person name="Uehling J."/>
            <person name="Grigoriev I.V."/>
            <person name="Vagvolgyi C."/>
            <person name="Papp T."/>
            <person name="Martin F.M."/>
            <person name="Miettinen O."/>
            <person name="Hibbett D.S."/>
            <person name="Nagy L.G."/>
        </authorList>
    </citation>
    <scope>NUCLEOTIDE SEQUENCE [LARGE SCALE GENOMIC DNA]</scope>
    <source>
        <strain evidence="2 3">CBS 962.96</strain>
    </source>
</reference>
<evidence type="ECO:0000313" key="3">
    <source>
        <dbReference type="Proteomes" id="UP000297245"/>
    </source>
</evidence>
<feature type="region of interest" description="Disordered" evidence="1">
    <location>
        <begin position="1"/>
        <end position="44"/>
    </location>
</feature>
<dbReference type="Proteomes" id="UP000297245">
    <property type="component" value="Unassembled WGS sequence"/>
</dbReference>
<dbReference type="AlphaFoldDB" id="A0A4S8LAT3"/>
<accession>A0A4S8LAT3</accession>
<evidence type="ECO:0000256" key="1">
    <source>
        <dbReference type="SAM" id="MobiDB-lite"/>
    </source>
</evidence>
<feature type="compositionally biased region" description="Polar residues" evidence="1">
    <location>
        <begin position="30"/>
        <end position="43"/>
    </location>
</feature>
<protein>
    <submittedName>
        <fullName evidence="2">Uncharacterized protein</fullName>
    </submittedName>
</protein>
<gene>
    <name evidence="2" type="ORF">K435DRAFT_869323</name>
</gene>
<keyword evidence="3" id="KW-1185">Reference proteome</keyword>
<name>A0A4S8LAT3_DENBC</name>
<proteinExistence type="predicted"/>
<sequence>MSPPCFPSPPTSQPNPTAHTEKVPGDGAYWNTSPQFGAQSPSNPHRLYTVPLPYFLSFPTPQPNPTVQTFEHR</sequence>
<dbReference type="EMBL" id="ML179549">
    <property type="protein sequence ID" value="THU85388.1"/>
    <property type="molecule type" value="Genomic_DNA"/>
</dbReference>
<evidence type="ECO:0000313" key="2">
    <source>
        <dbReference type="EMBL" id="THU85388.1"/>
    </source>
</evidence>
<organism evidence="2 3">
    <name type="scientific">Dendrothele bispora (strain CBS 962.96)</name>
    <dbReference type="NCBI Taxonomy" id="1314807"/>
    <lineage>
        <taxon>Eukaryota</taxon>
        <taxon>Fungi</taxon>
        <taxon>Dikarya</taxon>
        <taxon>Basidiomycota</taxon>
        <taxon>Agaricomycotina</taxon>
        <taxon>Agaricomycetes</taxon>
        <taxon>Agaricomycetidae</taxon>
        <taxon>Agaricales</taxon>
        <taxon>Agaricales incertae sedis</taxon>
        <taxon>Dendrothele</taxon>
    </lineage>
</organism>